<dbReference type="GO" id="GO:0005886">
    <property type="term" value="C:plasma membrane"/>
    <property type="evidence" value="ECO:0007669"/>
    <property type="project" value="UniProtKB-SubCell"/>
</dbReference>
<organism evidence="9 10">
    <name type="scientific">Lysinibacillus fusiformis</name>
    <dbReference type="NCBI Taxonomy" id="28031"/>
    <lineage>
        <taxon>Bacteria</taxon>
        <taxon>Bacillati</taxon>
        <taxon>Bacillota</taxon>
        <taxon>Bacilli</taxon>
        <taxon>Bacillales</taxon>
        <taxon>Bacillaceae</taxon>
        <taxon>Lysinibacillus</taxon>
    </lineage>
</organism>
<proteinExistence type="inferred from homology"/>
<evidence type="ECO:0000256" key="4">
    <source>
        <dbReference type="ARBA" id="ARBA00022692"/>
    </source>
</evidence>
<sequence>MNEEMTIQSLVKVLQKRWFFILILMMLSIGIAVFISYLLQTPIYEAETQLLVNQKSYENQQLIGAQNVDTDLRLINTYNVIIKSPVILTKVIDVLALDTTPETLMKQIEVSSANNSQVVNIRIQDEDEARAVKIANTIAEIFKEEIPVLMHVDNINILFIAQSSEHPVPVKPNKLLNILIAAISGFSVALVLAYFLETLDRTIKTEQDIEEILSLPVIGVVSNIELLNSKKSRARGTS</sequence>
<evidence type="ECO:0000256" key="1">
    <source>
        <dbReference type="ARBA" id="ARBA00004651"/>
    </source>
</evidence>
<keyword evidence="4 7" id="KW-0812">Transmembrane</keyword>
<comment type="similarity">
    <text evidence="2">Belongs to the CpsC/CapA family.</text>
</comment>
<dbReference type="InterPro" id="IPR003856">
    <property type="entry name" value="LPS_length_determ_N"/>
</dbReference>
<dbReference type="RefSeq" id="WP_069480400.1">
    <property type="nucleotide sequence ID" value="NZ_KV766182.1"/>
</dbReference>
<evidence type="ECO:0000313" key="9">
    <source>
        <dbReference type="EMBL" id="ODV55289.1"/>
    </source>
</evidence>
<evidence type="ECO:0000256" key="3">
    <source>
        <dbReference type="ARBA" id="ARBA00022475"/>
    </source>
</evidence>
<evidence type="ECO:0000256" key="2">
    <source>
        <dbReference type="ARBA" id="ARBA00006683"/>
    </source>
</evidence>
<evidence type="ECO:0000313" key="10">
    <source>
        <dbReference type="Proteomes" id="UP000094784"/>
    </source>
</evidence>
<dbReference type="EMBL" id="MECQ01000001">
    <property type="protein sequence ID" value="ODV55289.1"/>
    <property type="molecule type" value="Genomic_DNA"/>
</dbReference>
<comment type="caution">
    <text evidence="9">The sequence shown here is derived from an EMBL/GenBank/DDBJ whole genome shotgun (WGS) entry which is preliminary data.</text>
</comment>
<feature type="domain" description="Polysaccharide chain length determinant N-terminal" evidence="8">
    <location>
        <begin position="3"/>
        <end position="93"/>
    </location>
</feature>
<dbReference type="InterPro" id="IPR050445">
    <property type="entry name" value="Bact_polysacc_biosynth/exp"/>
</dbReference>
<keyword evidence="6 7" id="KW-0472">Membrane</keyword>
<keyword evidence="5 7" id="KW-1133">Transmembrane helix</keyword>
<dbReference type="Proteomes" id="UP000094784">
    <property type="component" value="Unassembled WGS sequence"/>
</dbReference>
<name>A0A1E4R4A9_9BACI</name>
<evidence type="ECO:0000256" key="7">
    <source>
        <dbReference type="SAM" id="Phobius"/>
    </source>
</evidence>
<evidence type="ECO:0000259" key="8">
    <source>
        <dbReference type="Pfam" id="PF02706"/>
    </source>
</evidence>
<feature type="transmembrane region" description="Helical" evidence="7">
    <location>
        <begin position="18"/>
        <end position="39"/>
    </location>
</feature>
<feature type="transmembrane region" description="Helical" evidence="7">
    <location>
        <begin position="175"/>
        <end position="196"/>
    </location>
</feature>
<accession>A0A1E4R4A9</accession>
<gene>
    <name evidence="9" type="ORF">BG258_04960</name>
</gene>
<dbReference type="PANTHER" id="PTHR32309:SF13">
    <property type="entry name" value="FERRIC ENTEROBACTIN TRANSPORT PROTEIN FEPE"/>
    <property type="match status" value="1"/>
</dbReference>
<dbReference type="AlphaFoldDB" id="A0A1E4R4A9"/>
<protein>
    <submittedName>
        <fullName evidence="9">Capsular biosynthesis protein</fullName>
    </submittedName>
</protein>
<keyword evidence="3" id="KW-1003">Cell membrane</keyword>
<dbReference type="Pfam" id="PF02706">
    <property type="entry name" value="Wzz"/>
    <property type="match status" value="1"/>
</dbReference>
<reference evidence="9 10" key="1">
    <citation type="submission" date="2016-09" db="EMBL/GenBank/DDBJ databases">
        <title>Draft genome sequence of the soil isolate, Lysinibacillus fusiformis M5, a potential hypoxanthine producer.</title>
        <authorList>
            <person name="Gallegos-Monterrosa R."/>
            <person name="Maroti G."/>
            <person name="Balint B."/>
            <person name="Kovacs A.T."/>
        </authorList>
    </citation>
    <scope>NUCLEOTIDE SEQUENCE [LARGE SCALE GENOMIC DNA]</scope>
    <source>
        <strain evidence="9 10">M5</strain>
    </source>
</reference>
<dbReference type="GO" id="GO:0004713">
    <property type="term" value="F:protein tyrosine kinase activity"/>
    <property type="evidence" value="ECO:0007669"/>
    <property type="project" value="TreeGrafter"/>
</dbReference>
<comment type="subcellular location">
    <subcellularLocation>
        <location evidence="1">Cell membrane</location>
        <topology evidence="1">Multi-pass membrane protein</topology>
    </subcellularLocation>
</comment>
<evidence type="ECO:0000256" key="5">
    <source>
        <dbReference type="ARBA" id="ARBA00022989"/>
    </source>
</evidence>
<dbReference type="OrthoDB" id="2360475at2"/>
<evidence type="ECO:0000256" key="6">
    <source>
        <dbReference type="ARBA" id="ARBA00023136"/>
    </source>
</evidence>
<dbReference type="PANTHER" id="PTHR32309">
    <property type="entry name" value="TYROSINE-PROTEIN KINASE"/>
    <property type="match status" value="1"/>
</dbReference>